<dbReference type="InterPro" id="IPR004616">
    <property type="entry name" value="Leu/Phe-tRNA_Trfase"/>
</dbReference>
<dbReference type="GO" id="GO:0005737">
    <property type="term" value="C:cytoplasm"/>
    <property type="evidence" value="ECO:0007669"/>
    <property type="project" value="UniProtKB-SubCell"/>
</dbReference>
<dbReference type="RefSeq" id="WP_228346678.1">
    <property type="nucleotide sequence ID" value="NZ_CP045550.1"/>
</dbReference>
<organism evidence="2 3">
    <name type="scientific">Venatoribacter cucullus</name>
    <dbReference type="NCBI Taxonomy" id="2661630"/>
    <lineage>
        <taxon>Bacteria</taxon>
        <taxon>Pseudomonadati</taxon>
        <taxon>Pseudomonadota</taxon>
        <taxon>Gammaproteobacteria</taxon>
        <taxon>Oceanospirillales</taxon>
        <taxon>Oceanospirillaceae</taxon>
        <taxon>Venatoribacter</taxon>
    </lineage>
</organism>
<reference evidence="2 3" key="1">
    <citation type="submission" date="2019-11" db="EMBL/GenBank/DDBJ databases">
        <title>Venatorbacter sp. nov. a predator of Campylobacter and other Gram-negative bacteria.</title>
        <authorList>
            <person name="Saeedi A."/>
            <person name="Cummings N.J."/>
            <person name="Connerton I.F."/>
            <person name="Connerton P.L."/>
        </authorList>
    </citation>
    <scope>NUCLEOTIDE SEQUENCE [LARGE SCALE GENOMIC DNA]</scope>
    <source>
        <strain evidence="2">XL5</strain>
    </source>
</reference>
<dbReference type="InterPro" id="IPR042203">
    <property type="entry name" value="Leu/Phe-tRNA_Trfase_C"/>
</dbReference>
<dbReference type="Proteomes" id="UP000596074">
    <property type="component" value="Chromosome"/>
</dbReference>
<keyword evidence="1 2" id="KW-0012">Acyltransferase</keyword>
<dbReference type="AlphaFoldDB" id="A0A9E8JM59"/>
<dbReference type="HAMAP" id="MF_00688">
    <property type="entry name" value="Leu_Phe_trans"/>
    <property type="match status" value="1"/>
</dbReference>
<dbReference type="EMBL" id="CP046056">
    <property type="protein sequence ID" value="QQD24122.1"/>
    <property type="molecule type" value="Genomic_DNA"/>
</dbReference>
<keyword evidence="3" id="KW-1185">Reference proteome</keyword>
<comment type="subcellular location">
    <subcellularLocation>
        <location evidence="1">Cytoplasm</location>
    </subcellularLocation>
</comment>
<accession>A0A9E8JM59</accession>
<dbReference type="SUPFAM" id="SSF55729">
    <property type="entry name" value="Acyl-CoA N-acyltransferases (Nat)"/>
    <property type="match status" value="1"/>
</dbReference>
<keyword evidence="1" id="KW-0963">Cytoplasm</keyword>
<dbReference type="Gene3D" id="3.30.70.3550">
    <property type="entry name" value="Leucyl/phenylalanyl-tRNA-protein transferase, N-terminal domain"/>
    <property type="match status" value="1"/>
</dbReference>
<evidence type="ECO:0000313" key="3">
    <source>
        <dbReference type="Proteomes" id="UP000596074"/>
    </source>
</evidence>
<evidence type="ECO:0000313" key="2">
    <source>
        <dbReference type="EMBL" id="QQD24122.1"/>
    </source>
</evidence>
<dbReference type="NCBIfam" id="TIGR00667">
    <property type="entry name" value="aat"/>
    <property type="match status" value="1"/>
</dbReference>
<dbReference type="EC" id="2.3.2.6" evidence="1"/>
<dbReference type="InterPro" id="IPR042221">
    <property type="entry name" value="Leu/Phe-tRNA_Trfase_N"/>
</dbReference>
<comment type="catalytic activity">
    <reaction evidence="1">
        <text>N-terminal L-arginyl-[protein] + L-leucyl-tRNA(Leu) = N-terminal L-leucyl-L-arginyl-[protein] + tRNA(Leu) + H(+)</text>
        <dbReference type="Rhea" id="RHEA:50416"/>
        <dbReference type="Rhea" id="RHEA-COMP:9613"/>
        <dbReference type="Rhea" id="RHEA-COMP:9622"/>
        <dbReference type="Rhea" id="RHEA-COMP:12672"/>
        <dbReference type="Rhea" id="RHEA-COMP:12673"/>
        <dbReference type="ChEBI" id="CHEBI:15378"/>
        <dbReference type="ChEBI" id="CHEBI:64719"/>
        <dbReference type="ChEBI" id="CHEBI:78442"/>
        <dbReference type="ChEBI" id="CHEBI:78494"/>
        <dbReference type="ChEBI" id="CHEBI:133044"/>
        <dbReference type="EC" id="2.3.2.6"/>
    </reaction>
</comment>
<proteinExistence type="inferred from homology"/>
<comment type="catalytic activity">
    <reaction evidence="1">
        <text>N-terminal L-lysyl-[protein] + L-leucyl-tRNA(Leu) = N-terminal L-leucyl-L-lysyl-[protein] + tRNA(Leu) + H(+)</text>
        <dbReference type="Rhea" id="RHEA:12340"/>
        <dbReference type="Rhea" id="RHEA-COMP:9613"/>
        <dbReference type="Rhea" id="RHEA-COMP:9622"/>
        <dbReference type="Rhea" id="RHEA-COMP:12670"/>
        <dbReference type="Rhea" id="RHEA-COMP:12671"/>
        <dbReference type="ChEBI" id="CHEBI:15378"/>
        <dbReference type="ChEBI" id="CHEBI:65249"/>
        <dbReference type="ChEBI" id="CHEBI:78442"/>
        <dbReference type="ChEBI" id="CHEBI:78494"/>
        <dbReference type="ChEBI" id="CHEBI:133043"/>
        <dbReference type="EC" id="2.3.2.6"/>
    </reaction>
</comment>
<dbReference type="Gene3D" id="3.40.630.70">
    <property type="entry name" value="Leucyl/phenylalanyl-tRNA-protein transferase, C-terminal domain"/>
    <property type="match status" value="1"/>
</dbReference>
<dbReference type="GO" id="GO:0030163">
    <property type="term" value="P:protein catabolic process"/>
    <property type="evidence" value="ECO:0007669"/>
    <property type="project" value="UniProtKB-UniRule"/>
</dbReference>
<dbReference type="GO" id="GO:0008914">
    <property type="term" value="F:leucyl-tRNA--protein transferase activity"/>
    <property type="evidence" value="ECO:0007669"/>
    <property type="project" value="UniProtKB-UniRule"/>
</dbReference>
<dbReference type="PANTHER" id="PTHR30098:SF2">
    <property type="entry name" value="LEUCYL_PHENYLALANYL-TRNA--PROTEIN TRANSFERASE"/>
    <property type="match status" value="1"/>
</dbReference>
<evidence type="ECO:0000256" key="1">
    <source>
        <dbReference type="HAMAP-Rule" id="MF_00688"/>
    </source>
</evidence>
<comment type="similarity">
    <text evidence="1">Belongs to the L/F-transferase family.</text>
</comment>
<protein>
    <recommendedName>
        <fullName evidence="1">Leucyl/phenylalanyl-tRNA--protein transferase</fullName>
        <ecNumber evidence="1">2.3.2.6</ecNumber>
    </recommendedName>
    <alternativeName>
        <fullName evidence="1">L/F-transferase</fullName>
    </alternativeName>
    <alternativeName>
        <fullName evidence="1">Leucyltransferase</fullName>
    </alternativeName>
    <alternativeName>
        <fullName evidence="1">Phenyalanyltransferase</fullName>
    </alternativeName>
</protein>
<name>A0A9E8JM59_9GAMM</name>
<dbReference type="PANTHER" id="PTHR30098">
    <property type="entry name" value="LEUCYL/PHENYLALANYL-TRNA--PROTEIN TRANSFERASE"/>
    <property type="match status" value="1"/>
</dbReference>
<comment type="function">
    <text evidence="1">Functions in the N-end rule pathway of protein degradation where it conjugates Leu, Phe and, less efficiently, Met from aminoacyl-tRNAs to the N-termini of proteins containing an N-terminal arginine or lysine.</text>
</comment>
<comment type="catalytic activity">
    <reaction evidence="1">
        <text>L-phenylalanyl-tRNA(Phe) + an N-terminal L-alpha-aminoacyl-[protein] = an N-terminal L-phenylalanyl-L-alpha-aminoacyl-[protein] + tRNA(Phe)</text>
        <dbReference type="Rhea" id="RHEA:43632"/>
        <dbReference type="Rhea" id="RHEA-COMP:9668"/>
        <dbReference type="Rhea" id="RHEA-COMP:9699"/>
        <dbReference type="Rhea" id="RHEA-COMP:10636"/>
        <dbReference type="Rhea" id="RHEA-COMP:10637"/>
        <dbReference type="ChEBI" id="CHEBI:78442"/>
        <dbReference type="ChEBI" id="CHEBI:78531"/>
        <dbReference type="ChEBI" id="CHEBI:78597"/>
        <dbReference type="ChEBI" id="CHEBI:83561"/>
        <dbReference type="EC" id="2.3.2.6"/>
    </reaction>
</comment>
<dbReference type="InterPro" id="IPR016181">
    <property type="entry name" value="Acyl_CoA_acyltransferase"/>
</dbReference>
<keyword evidence="1 2" id="KW-0808">Transferase</keyword>
<dbReference type="KEGG" id="vcw:GJQ55_06360"/>
<gene>
    <name evidence="1" type="primary">aat</name>
    <name evidence="2" type="ORF">GJQ55_06360</name>
</gene>
<sequence length="229" mass="25451">MIDWLDENGVPEFPSPRKALSDPNGLLAAGGGMSPLWLDTAYRAGIFPWHDPDDVRLWWSPAPRAVITPASFRIPRSVRKLLKNPWQLTTNMAFERVMRACSAPRSATNGVWINPQMISAYTRLHHAGRALSAEVWDENGELCGGFYGLQIGSVFFGESMFSHRSGASQFAFARLAPLLFGQGIELIDCQMKTDHLARFGIIELGRDAFEQHLTDHTNTPTLPPLPGFC</sequence>
<dbReference type="Pfam" id="PF03588">
    <property type="entry name" value="Leu_Phe_trans"/>
    <property type="match status" value="1"/>
</dbReference>